<keyword evidence="2" id="KW-1185">Reference proteome</keyword>
<proteinExistence type="predicted"/>
<comment type="caution">
    <text evidence="1">The sequence shown here is derived from an EMBL/GenBank/DDBJ whole genome shotgun (WGS) entry which is preliminary data.</text>
</comment>
<evidence type="ECO:0000313" key="2">
    <source>
        <dbReference type="Proteomes" id="UP001352263"/>
    </source>
</evidence>
<evidence type="ECO:0000313" key="1">
    <source>
        <dbReference type="EMBL" id="MEC4722291.1"/>
    </source>
</evidence>
<dbReference type="RefSeq" id="WP_326508969.1">
    <property type="nucleotide sequence ID" value="NZ_JAWIIV010000028.1"/>
</dbReference>
<protein>
    <submittedName>
        <fullName evidence="1">Uncharacterized protein</fullName>
    </submittedName>
</protein>
<sequence length="75" mass="8368">MAYDKVAVAAVKAVSTLLQKMPDETTKADALGVMMMTNYNLLRDVHGDEFVRAWLQTALQDLEQNPPIFTNASMH</sequence>
<dbReference type="EMBL" id="JAWIIV010000028">
    <property type="protein sequence ID" value="MEC4722291.1"/>
    <property type="molecule type" value="Genomic_DNA"/>
</dbReference>
<name>A0ABU6JF31_9BURK</name>
<organism evidence="1 2">
    <name type="scientific">Noviherbaspirillum album</name>
    <dbReference type="NCBI Taxonomy" id="3080276"/>
    <lineage>
        <taxon>Bacteria</taxon>
        <taxon>Pseudomonadati</taxon>
        <taxon>Pseudomonadota</taxon>
        <taxon>Betaproteobacteria</taxon>
        <taxon>Burkholderiales</taxon>
        <taxon>Oxalobacteraceae</taxon>
        <taxon>Noviherbaspirillum</taxon>
    </lineage>
</organism>
<reference evidence="1 2" key="1">
    <citation type="submission" date="2023-10" db="EMBL/GenBank/DDBJ databases">
        <title>Noviherbaspirillum sp. CPCC 100848 genome assembly.</title>
        <authorList>
            <person name="Li X.Y."/>
            <person name="Fang X.M."/>
        </authorList>
    </citation>
    <scope>NUCLEOTIDE SEQUENCE [LARGE SCALE GENOMIC DNA]</scope>
    <source>
        <strain evidence="1 2">CPCC 100848</strain>
    </source>
</reference>
<dbReference type="Proteomes" id="UP001352263">
    <property type="component" value="Unassembled WGS sequence"/>
</dbReference>
<accession>A0ABU6JF31</accession>
<gene>
    <name evidence="1" type="ORF">RY831_24315</name>
</gene>